<proteinExistence type="inferred from homology"/>
<evidence type="ECO:0000259" key="4">
    <source>
        <dbReference type="Pfam" id="PF01370"/>
    </source>
</evidence>
<dbReference type="Gene3D" id="3.40.50.720">
    <property type="entry name" value="NAD(P)-binding Rossmann-like Domain"/>
    <property type="match status" value="1"/>
</dbReference>
<evidence type="ECO:0000256" key="1">
    <source>
        <dbReference type="ARBA" id="ARBA00005125"/>
    </source>
</evidence>
<dbReference type="InterPro" id="IPR001509">
    <property type="entry name" value="Epimerase_deHydtase"/>
</dbReference>
<keyword evidence="6" id="KW-1185">Reference proteome</keyword>
<evidence type="ECO:0000256" key="3">
    <source>
        <dbReference type="SAM" id="MobiDB-lite"/>
    </source>
</evidence>
<dbReference type="InterPro" id="IPR036291">
    <property type="entry name" value="NAD(P)-bd_dom_sf"/>
</dbReference>
<feature type="region of interest" description="Disordered" evidence="3">
    <location>
        <begin position="121"/>
        <end position="141"/>
    </location>
</feature>
<reference evidence="5 6" key="1">
    <citation type="submission" date="2024-03" db="EMBL/GenBank/DDBJ databases">
        <title>Complete genome of BD2.</title>
        <authorList>
            <person name="Cao G."/>
        </authorList>
    </citation>
    <scope>NUCLEOTIDE SEQUENCE [LARGE SCALE GENOMIC DNA]</scope>
    <source>
        <strain evidence="5 6">BD2</strain>
    </source>
</reference>
<organism evidence="5 6">
    <name type="scientific">Ectopseudomonas mendocina</name>
    <name type="common">Pseudomonas mendocina</name>
    <dbReference type="NCBI Taxonomy" id="300"/>
    <lineage>
        <taxon>Bacteria</taxon>
        <taxon>Pseudomonadati</taxon>
        <taxon>Pseudomonadota</taxon>
        <taxon>Gammaproteobacteria</taxon>
        <taxon>Pseudomonadales</taxon>
        <taxon>Pseudomonadaceae</taxon>
        <taxon>Ectopseudomonas</taxon>
    </lineage>
</organism>
<dbReference type="PANTHER" id="PTHR43000">
    <property type="entry name" value="DTDP-D-GLUCOSE 4,6-DEHYDRATASE-RELATED"/>
    <property type="match status" value="1"/>
</dbReference>
<dbReference type="Pfam" id="PF01370">
    <property type="entry name" value="Epimerase"/>
    <property type="match status" value="1"/>
</dbReference>
<dbReference type="Proteomes" id="UP001476583">
    <property type="component" value="Chromosome"/>
</dbReference>
<accession>A0ABZ2RH63</accession>
<comment type="similarity">
    <text evidence="2">Belongs to the NAD(P)-dependent epimerase/dehydratase family.</text>
</comment>
<evidence type="ECO:0000313" key="5">
    <source>
        <dbReference type="EMBL" id="WXL26355.1"/>
    </source>
</evidence>
<evidence type="ECO:0000313" key="6">
    <source>
        <dbReference type="Proteomes" id="UP001476583"/>
    </source>
</evidence>
<protein>
    <submittedName>
        <fullName evidence="5">SDR family oxidoreductase</fullName>
    </submittedName>
</protein>
<feature type="domain" description="NAD-dependent epimerase/dehydratase" evidence="4">
    <location>
        <begin position="3"/>
        <end position="222"/>
    </location>
</feature>
<name>A0ABZ2RH63_ECTME</name>
<gene>
    <name evidence="5" type="ORF">WG219_02375</name>
</gene>
<dbReference type="CDD" id="cd05232">
    <property type="entry name" value="UDP_G4E_4_SDR_e"/>
    <property type="match status" value="1"/>
</dbReference>
<dbReference type="SUPFAM" id="SSF51735">
    <property type="entry name" value="NAD(P)-binding Rossmann-fold domains"/>
    <property type="match status" value="1"/>
</dbReference>
<feature type="compositionally biased region" description="Polar residues" evidence="3">
    <location>
        <begin position="121"/>
        <end position="133"/>
    </location>
</feature>
<evidence type="ECO:0000256" key="2">
    <source>
        <dbReference type="ARBA" id="ARBA00007637"/>
    </source>
</evidence>
<dbReference type="EMBL" id="CP148074">
    <property type="protein sequence ID" value="WXL26355.1"/>
    <property type="molecule type" value="Genomic_DNA"/>
</dbReference>
<comment type="pathway">
    <text evidence="1">Bacterial outer membrane biogenesis; LPS O-antigen biosynthesis.</text>
</comment>
<sequence length="313" mass="33456">MSVLVTGASGLVGRALVDHLLTAPGSNVVAALRTPVSDWSVPQRQMGDLAGGEVPAGLLEGIGVVVHLAARVHVMNETASDPLQAFRAVNVQGTHALLQAAAKAGVRRFVFVSSIKVNGESTDAQPFSESDPANPQDPYGQSKWEAEQLVQSFCEEHSMEWVIVRPPLVYGAGVQANFLRLLQALARNRPLPLGALHNHRSLVALDNLVNFLSLCTSHPAAANELFLISDGHDLTVAELTRKMRAALASRSWLVPVPACLLSAGLRLLGASGAAQRLCGELRVDSRKAQNRLNWQPPASVDEVIHKTIAALQR</sequence>